<evidence type="ECO:0000256" key="2">
    <source>
        <dbReference type="ARBA" id="ARBA00023015"/>
    </source>
</evidence>
<evidence type="ECO:0000256" key="5">
    <source>
        <dbReference type="ARBA" id="ARBA00023242"/>
    </source>
</evidence>
<dbReference type="KEGG" id="smo:SELMODRAFT_443366"/>
<keyword evidence="9" id="KW-1185">Reference proteome</keyword>
<protein>
    <recommendedName>
        <fullName evidence="6">AP2/ERF domain-containing protein</fullName>
    </recommendedName>
</protein>
<proteinExistence type="predicted"/>
<gene>
    <name evidence="7" type="ORF">SELMODRAFT_420254</name>
    <name evidence="8" type="ORF">SELMODRAFT_443366</name>
</gene>
<dbReference type="SUPFAM" id="SSF54171">
    <property type="entry name" value="DNA-binding domain"/>
    <property type="match status" value="1"/>
</dbReference>
<dbReference type="OMA" id="EIFICKT"/>
<dbReference type="PANTHER" id="PTHR32467:SF4">
    <property type="entry name" value="OS02G0499000 PROTEIN"/>
    <property type="match status" value="1"/>
</dbReference>
<dbReference type="OrthoDB" id="568096at2759"/>
<dbReference type="GO" id="GO:0005634">
    <property type="term" value="C:nucleus"/>
    <property type="evidence" value="ECO:0007669"/>
    <property type="project" value="UniProtKB-SubCell"/>
</dbReference>
<feature type="domain" description="AP2/ERF" evidence="6">
    <location>
        <begin position="79"/>
        <end position="136"/>
    </location>
</feature>
<sequence length="182" mass="21332">MVSIRKRKHLSEKCRLQQASNKCSENVEPLALAMYRPDGTDEYIGKPPPLAFKTPFKDKELKKRKLHRRKQVNNQEPCMLRGVYFKNLKWQAAIKVGKKQVHLGTVNTQEEAAHLYDRAAYMCGREPNFQLTDEEKQELQSFEWEEFLALTRKAIAHKKMQNKLEAQMRRRQAAMAVKTEQS</sequence>
<organism evidence="9">
    <name type="scientific">Selaginella moellendorffii</name>
    <name type="common">Spikemoss</name>
    <dbReference type="NCBI Taxonomy" id="88036"/>
    <lineage>
        <taxon>Eukaryota</taxon>
        <taxon>Viridiplantae</taxon>
        <taxon>Streptophyta</taxon>
        <taxon>Embryophyta</taxon>
        <taxon>Tracheophyta</taxon>
        <taxon>Lycopodiopsida</taxon>
        <taxon>Selaginellales</taxon>
        <taxon>Selaginellaceae</taxon>
        <taxon>Selaginella</taxon>
    </lineage>
</organism>
<dbReference type="Gramene" id="EFJ22101">
    <property type="protein sequence ID" value="EFJ22101"/>
    <property type="gene ID" value="SELMODRAFT_443366"/>
</dbReference>
<name>D8S0S4_SELML</name>
<dbReference type="Gene3D" id="3.30.730.10">
    <property type="entry name" value="AP2/ERF domain"/>
    <property type="match status" value="1"/>
</dbReference>
<dbReference type="EMBL" id="GL377597">
    <property type="protein sequence ID" value="EFJ22101.1"/>
    <property type="molecule type" value="Genomic_DNA"/>
</dbReference>
<dbReference type="InterPro" id="IPR016177">
    <property type="entry name" value="DNA-bd_dom_sf"/>
</dbReference>
<dbReference type="InterPro" id="IPR001471">
    <property type="entry name" value="AP2/ERF_dom"/>
</dbReference>
<keyword evidence="3" id="KW-0238">DNA-binding</keyword>
<dbReference type="EMBL" id="GL377610">
    <property type="protein sequence ID" value="EFJ18379.1"/>
    <property type="molecule type" value="Genomic_DNA"/>
</dbReference>
<dbReference type="FunCoup" id="D8S0S4">
    <property type="interactions" value="298"/>
</dbReference>
<dbReference type="eggNOG" id="ENOG502QV4T">
    <property type="taxonomic scope" value="Eukaryota"/>
</dbReference>
<dbReference type="GO" id="GO:0003700">
    <property type="term" value="F:DNA-binding transcription factor activity"/>
    <property type="evidence" value="ECO:0007669"/>
    <property type="project" value="InterPro"/>
</dbReference>
<dbReference type="Proteomes" id="UP000001514">
    <property type="component" value="Unassembled WGS sequence"/>
</dbReference>
<dbReference type="HOGENOM" id="CLU_088368_0_0_1"/>
<comment type="subcellular location">
    <subcellularLocation>
        <location evidence="1">Nucleus</location>
    </subcellularLocation>
</comment>
<reference evidence="8 9" key="1">
    <citation type="journal article" date="2011" name="Science">
        <title>The Selaginella genome identifies genetic changes associated with the evolution of vascular plants.</title>
        <authorList>
            <person name="Banks J.A."/>
            <person name="Nishiyama T."/>
            <person name="Hasebe M."/>
            <person name="Bowman J.L."/>
            <person name="Gribskov M."/>
            <person name="dePamphilis C."/>
            <person name="Albert V.A."/>
            <person name="Aono N."/>
            <person name="Aoyama T."/>
            <person name="Ambrose B.A."/>
            <person name="Ashton N.W."/>
            <person name="Axtell M.J."/>
            <person name="Barker E."/>
            <person name="Barker M.S."/>
            <person name="Bennetzen J.L."/>
            <person name="Bonawitz N.D."/>
            <person name="Chapple C."/>
            <person name="Cheng C."/>
            <person name="Correa L.G."/>
            <person name="Dacre M."/>
            <person name="DeBarry J."/>
            <person name="Dreyer I."/>
            <person name="Elias M."/>
            <person name="Engstrom E.M."/>
            <person name="Estelle M."/>
            <person name="Feng L."/>
            <person name="Finet C."/>
            <person name="Floyd S.K."/>
            <person name="Frommer W.B."/>
            <person name="Fujita T."/>
            <person name="Gramzow L."/>
            <person name="Gutensohn M."/>
            <person name="Harholt J."/>
            <person name="Hattori M."/>
            <person name="Heyl A."/>
            <person name="Hirai T."/>
            <person name="Hiwatashi Y."/>
            <person name="Ishikawa M."/>
            <person name="Iwata M."/>
            <person name="Karol K.G."/>
            <person name="Koehler B."/>
            <person name="Kolukisaoglu U."/>
            <person name="Kubo M."/>
            <person name="Kurata T."/>
            <person name="Lalonde S."/>
            <person name="Li K."/>
            <person name="Li Y."/>
            <person name="Litt A."/>
            <person name="Lyons E."/>
            <person name="Manning G."/>
            <person name="Maruyama T."/>
            <person name="Michael T.P."/>
            <person name="Mikami K."/>
            <person name="Miyazaki S."/>
            <person name="Morinaga S."/>
            <person name="Murata T."/>
            <person name="Mueller-Roeber B."/>
            <person name="Nelson D.R."/>
            <person name="Obara M."/>
            <person name="Oguri Y."/>
            <person name="Olmstead R.G."/>
            <person name="Onodera N."/>
            <person name="Petersen B.L."/>
            <person name="Pils B."/>
            <person name="Prigge M."/>
            <person name="Rensing S.A."/>
            <person name="Riano-Pachon D.M."/>
            <person name="Roberts A.W."/>
            <person name="Sato Y."/>
            <person name="Scheller H.V."/>
            <person name="Schulz B."/>
            <person name="Schulz C."/>
            <person name="Shakirov E.V."/>
            <person name="Shibagaki N."/>
            <person name="Shinohara N."/>
            <person name="Shippen D.E."/>
            <person name="Soerensen I."/>
            <person name="Sotooka R."/>
            <person name="Sugimoto N."/>
            <person name="Sugita M."/>
            <person name="Sumikawa N."/>
            <person name="Tanurdzic M."/>
            <person name="Theissen G."/>
            <person name="Ulvskov P."/>
            <person name="Wakazuki S."/>
            <person name="Weng J.K."/>
            <person name="Willats W.W."/>
            <person name="Wipf D."/>
            <person name="Wolf P.G."/>
            <person name="Yang L."/>
            <person name="Zimmer A.D."/>
            <person name="Zhu Q."/>
            <person name="Mitros T."/>
            <person name="Hellsten U."/>
            <person name="Loque D."/>
            <person name="Otillar R."/>
            <person name="Salamov A."/>
            <person name="Schmutz J."/>
            <person name="Shapiro H."/>
            <person name="Lindquist E."/>
            <person name="Lucas S."/>
            <person name="Rokhsar D."/>
            <person name="Grigoriev I.V."/>
        </authorList>
    </citation>
    <scope>NUCLEOTIDE SEQUENCE [LARGE SCALE GENOMIC DNA]</scope>
</reference>
<evidence type="ECO:0000256" key="3">
    <source>
        <dbReference type="ARBA" id="ARBA00023125"/>
    </source>
</evidence>
<dbReference type="SMART" id="SM00380">
    <property type="entry name" value="AP2"/>
    <property type="match status" value="1"/>
</dbReference>
<keyword evidence="2" id="KW-0805">Transcription regulation</keyword>
<dbReference type="PANTHER" id="PTHR32467">
    <property type="entry name" value="AP2-LIKE ETHYLENE-RESPONSIVE TRANSCRIPTION FACTOR"/>
    <property type="match status" value="1"/>
</dbReference>
<keyword evidence="5" id="KW-0539">Nucleus</keyword>
<evidence type="ECO:0000259" key="6">
    <source>
        <dbReference type="SMART" id="SM00380"/>
    </source>
</evidence>
<keyword evidence="4" id="KW-0804">Transcription</keyword>
<dbReference type="InterPro" id="IPR036955">
    <property type="entry name" value="AP2/ERF_dom_sf"/>
</dbReference>
<evidence type="ECO:0000313" key="9">
    <source>
        <dbReference type="Proteomes" id="UP000001514"/>
    </source>
</evidence>
<evidence type="ECO:0000256" key="1">
    <source>
        <dbReference type="ARBA" id="ARBA00004123"/>
    </source>
</evidence>
<evidence type="ECO:0000313" key="8">
    <source>
        <dbReference type="EMBL" id="EFJ22101.1"/>
    </source>
</evidence>
<dbReference type="KEGG" id="smo:SELMODRAFT_420254"/>
<dbReference type="AlphaFoldDB" id="D8S0S4"/>
<evidence type="ECO:0000256" key="4">
    <source>
        <dbReference type="ARBA" id="ARBA00023163"/>
    </source>
</evidence>
<dbReference type="InParanoid" id="D8S0S4"/>
<dbReference type="Gramene" id="EFJ18379">
    <property type="protein sequence ID" value="EFJ18379"/>
    <property type="gene ID" value="SELMODRAFT_420254"/>
</dbReference>
<evidence type="ECO:0000313" key="7">
    <source>
        <dbReference type="EMBL" id="EFJ18379.1"/>
    </source>
</evidence>
<accession>D8S0S4</accession>
<dbReference type="GO" id="GO:0003677">
    <property type="term" value="F:DNA binding"/>
    <property type="evidence" value="ECO:0007669"/>
    <property type="project" value="UniProtKB-KW"/>
</dbReference>